<evidence type="ECO:0000256" key="5">
    <source>
        <dbReference type="ARBA" id="ARBA00023136"/>
    </source>
</evidence>
<feature type="transmembrane region" description="Helical" evidence="6">
    <location>
        <begin position="95"/>
        <end position="113"/>
    </location>
</feature>
<evidence type="ECO:0000259" key="7">
    <source>
        <dbReference type="Pfam" id="PF09335"/>
    </source>
</evidence>
<proteinExistence type="predicted"/>
<dbReference type="Pfam" id="PF09335">
    <property type="entry name" value="VTT_dom"/>
    <property type="match status" value="1"/>
</dbReference>
<protein>
    <recommendedName>
        <fullName evidence="7">VTT domain-containing protein</fullName>
    </recommendedName>
</protein>
<keyword evidence="3 6" id="KW-0812">Transmembrane</keyword>
<dbReference type="InterPro" id="IPR015414">
    <property type="entry name" value="TMEM64"/>
</dbReference>
<gene>
    <name evidence="8" type="ORF">GUITHDRAFT_60352</name>
</gene>
<evidence type="ECO:0000313" key="10">
    <source>
        <dbReference type="Proteomes" id="UP000011087"/>
    </source>
</evidence>
<evidence type="ECO:0000256" key="6">
    <source>
        <dbReference type="SAM" id="Phobius"/>
    </source>
</evidence>
<evidence type="ECO:0000313" key="9">
    <source>
        <dbReference type="EnsemblProtists" id="EKX47024"/>
    </source>
</evidence>
<dbReference type="GO" id="GO:0005886">
    <property type="term" value="C:plasma membrane"/>
    <property type="evidence" value="ECO:0007669"/>
    <property type="project" value="UniProtKB-SubCell"/>
</dbReference>
<evidence type="ECO:0000256" key="4">
    <source>
        <dbReference type="ARBA" id="ARBA00022989"/>
    </source>
</evidence>
<reference evidence="9" key="3">
    <citation type="submission" date="2015-06" db="UniProtKB">
        <authorList>
            <consortium name="EnsemblProtists"/>
        </authorList>
    </citation>
    <scope>IDENTIFICATION</scope>
</reference>
<keyword evidence="4 6" id="KW-1133">Transmembrane helix</keyword>
<dbReference type="RefSeq" id="XP_005834004.1">
    <property type="nucleotide sequence ID" value="XM_005833947.1"/>
</dbReference>
<evidence type="ECO:0000256" key="3">
    <source>
        <dbReference type="ARBA" id="ARBA00022692"/>
    </source>
</evidence>
<feature type="transmembrane region" description="Helical" evidence="6">
    <location>
        <begin position="5"/>
        <end position="26"/>
    </location>
</feature>
<dbReference type="Proteomes" id="UP000011087">
    <property type="component" value="Unassembled WGS sequence"/>
</dbReference>
<comment type="subcellular location">
    <subcellularLocation>
        <location evidence="1">Cell membrane</location>
        <topology evidence="1">Multi-pass membrane protein</topology>
    </subcellularLocation>
</comment>
<accession>L1JFV3</accession>
<keyword evidence="10" id="KW-1185">Reference proteome</keyword>
<evidence type="ECO:0000256" key="2">
    <source>
        <dbReference type="ARBA" id="ARBA00022475"/>
    </source>
</evidence>
<dbReference type="InterPro" id="IPR032816">
    <property type="entry name" value="VTT_dom"/>
</dbReference>
<sequence>IFKIYFGVIAILIAKNLAASACFWLGRSLLSEWVANFVKKNETFRSIVDSTSQSGWQLVLAARLSPARTALPDAALPSYVCSYGFSVTQVSFKEYFLATLFASAPMIFINVGLGA</sequence>
<dbReference type="PANTHER" id="PTHR12677:SF59">
    <property type="entry name" value="GOLGI APPARATUS MEMBRANE PROTEIN TVP38-RELATED"/>
    <property type="match status" value="1"/>
</dbReference>
<name>L1JFV3_GUITC</name>
<evidence type="ECO:0000256" key="1">
    <source>
        <dbReference type="ARBA" id="ARBA00004651"/>
    </source>
</evidence>
<dbReference type="EMBL" id="JH992991">
    <property type="protein sequence ID" value="EKX47024.1"/>
    <property type="molecule type" value="Genomic_DNA"/>
</dbReference>
<keyword evidence="5 6" id="KW-0472">Membrane</keyword>
<feature type="non-terminal residue" evidence="8">
    <location>
        <position position="1"/>
    </location>
</feature>
<feature type="non-terminal residue" evidence="8">
    <location>
        <position position="115"/>
    </location>
</feature>
<dbReference type="GeneID" id="17303884"/>
<dbReference type="PaxDb" id="55529-EKX47024"/>
<dbReference type="AlphaFoldDB" id="L1JFV3"/>
<dbReference type="HOGENOM" id="CLU_2115299_0_0_1"/>
<feature type="domain" description="VTT" evidence="7">
    <location>
        <begin position="2"/>
        <end position="115"/>
    </location>
</feature>
<dbReference type="PANTHER" id="PTHR12677">
    <property type="entry name" value="GOLGI APPARATUS MEMBRANE PROTEIN TVP38-RELATED"/>
    <property type="match status" value="1"/>
</dbReference>
<evidence type="ECO:0000313" key="8">
    <source>
        <dbReference type="EMBL" id="EKX47024.1"/>
    </source>
</evidence>
<reference evidence="10" key="2">
    <citation type="submission" date="2012-11" db="EMBL/GenBank/DDBJ databases">
        <authorList>
            <person name="Kuo A."/>
            <person name="Curtis B.A."/>
            <person name="Tanifuji G."/>
            <person name="Burki F."/>
            <person name="Gruber A."/>
            <person name="Irimia M."/>
            <person name="Maruyama S."/>
            <person name="Arias M.C."/>
            <person name="Ball S.G."/>
            <person name="Gile G.H."/>
            <person name="Hirakawa Y."/>
            <person name="Hopkins J.F."/>
            <person name="Rensing S.A."/>
            <person name="Schmutz J."/>
            <person name="Symeonidi A."/>
            <person name="Elias M."/>
            <person name="Eveleigh R.J."/>
            <person name="Herman E.K."/>
            <person name="Klute M.J."/>
            <person name="Nakayama T."/>
            <person name="Obornik M."/>
            <person name="Reyes-Prieto A."/>
            <person name="Armbrust E.V."/>
            <person name="Aves S.J."/>
            <person name="Beiko R.G."/>
            <person name="Coutinho P."/>
            <person name="Dacks J.B."/>
            <person name="Durnford D.G."/>
            <person name="Fast N.M."/>
            <person name="Green B.R."/>
            <person name="Grisdale C."/>
            <person name="Hempe F."/>
            <person name="Henrissat B."/>
            <person name="Hoppner M.P."/>
            <person name="Ishida K.-I."/>
            <person name="Kim E."/>
            <person name="Koreny L."/>
            <person name="Kroth P.G."/>
            <person name="Liu Y."/>
            <person name="Malik S.-B."/>
            <person name="Maier U.G."/>
            <person name="McRose D."/>
            <person name="Mock T."/>
            <person name="Neilson J.A."/>
            <person name="Onodera N.T."/>
            <person name="Poole A.M."/>
            <person name="Pritham E.J."/>
            <person name="Richards T.A."/>
            <person name="Rocap G."/>
            <person name="Roy S.W."/>
            <person name="Sarai C."/>
            <person name="Schaack S."/>
            <person name="Shirato S."/>
            <person name="Slamovits C.H."/>
            <person name="Spencer D.F."/>
            <person name="Suzuki S."/>
            <person name="Worden A.Z."/>
            <person name="Zauner S."/>
            <person name="Barry K."/>
            <person name="Bell C."/>
            <person name="Bharti A.K."/>
            <person name="Crow J.A."/>
            <person name="Grimwood J."/>
            <person name="Kramer R."/>
            <person name="Lindquist E."/>
            <person name="Lucas S."/>
            <person name="Salamov A."/>
            <person name="McFadden G.I."/>
            <person name="Lane C.E."/>
            <person name="Keeling P.J."/>
            <person name="Gray M.W."/>
            <person name="Grigoriev I.V."/>
            <person name="Archibald J.M."/>
        </authorList>
    </citation>
    <scope>NUCLEOTIDE SEQUENCE</scope>
    <source>
        <strain evidence="10">CCMP2712</strain>
    </source>
</reference>
<organism evidence="8">
    <name type="scientific">Guillardia theta (strain CCMP2712)</name>
    <name type="common">Cryptophyte</name>
    <dbReference type="NCBI Taxonomy" id="905079"/>
    <lineage>
        <taxon>Eukaryota</taxon>
        <taxon>Cryptophyceae</taxon>
        <taxon>Pyrenomonadales</taxon>
        <taxon>Geminigeraceae</taxon>
        <taxon>Guillardia</taxon>
    </lineage>
</organism>
<reference evidence="8 10" key="1">
    <citation type="journal article" date="2012" name="Nature">
        <title>Algal genomes reveal evolutionary mosaicism and the fate of nucleomorphs.</title>
        <authorList>
            <consortium name="DOE Joint Genome Institute"/>
            <person name="Curtis B.A."/>
            <person name="Tanifuji G."/>
            <person name="Burki F."/>
            <person name="Gruber A."/>
            <person name="Irimia M."/>
            <person name="Maruyama S."/>
            <person name="Arias M.C."/>
            <person name="Ball S.G."/>
            <person name="Gile G.H."/>
            <person name="Hirakawa Y."/>
            <person name="Hopkins J.F."/>
            <person name="Kuo A."/>
            <person name="Rensing S.A."/>
            <person name="Schmutz J."/>
            <person name="Symeonidi A."/>
            <person name="Elias M."/>
            <person name="Eveleigh R.J."/>
            <person name="Herman E.K."/>
            <person name="Klute M.J."/>
            <person name="Nakayama T."/>
            <person name="Obornik M."/>
            <person name="Reyes-Prieto A."/>
            <person name="Armbrust E.V."/>
            <person name="Aves S.J."/>
            <person name="Beiko R.G."/>
            <person name="Coutinho P."/>
            <person name="Dacks J.B."/>
            <person name="Durnford D.G."/>
            <person name="Fast N.M."/>
            <person name="Green B.R."/>
            <person name="Grisdale C.J."/>
            <person name="Hempel F."/>
            <person name="Henrissat B."/>
            <person name="Hoppner M.P."/>
            <person name="Ishida K."/>
            <person name="Kim E."/>
            <person name="Koreny L."/>
            <person name="Kroth P.G."/>
            <person name="Liu Y."/>
            <person name="Malik S.B."/>
            <person name="Maier U.G."/>
            <person name="McRose D."/>
            <person name="Mock T."/>
            <person name="Neilson J.A."/>
            <person name="Onodera N.T."/>
            <person name="Poole A.M."/>
            <person name="Pritham E.J."/>
            <person name="Richards T.A."/>
            <person name="Rocap G."/>
            <person name="Roy S.W."/>
            <person name="Sarai C."/>
            <person name="Schaack S."/>
            <person name="Shirato S."/>
            <person name="Slamovits C.H."/>
            <person name="Spencer D.F."/>
            <person name="Suzuki S."/>
            <person name="Worden A.Z."/>
            <person name="Zauner S."/>
            <person name="Barry K."/>
            <person name="Bell C."/>
            <person name="Bharti A.K."/>
            <person name="Crow J.A."/>
            <person name="Grimwood J."/>
            <person name="Kramer R."/>
            <person name="Lindquist E."/>
            <person name="Lucas S."/>
            <person name="Salamov A."/>
            <person name="McFadden G.I."/>
            <person name="Lane C.E."/>
            <person name="Keeling P.J."/>
            <person name="Gray M.W."/>
            <person name="Grigoriev I.V."/>
            <person name="Archibald J.M."/>
        </authorList>
    </citation>
    <scope>NUCLEOTIDE SEQUENCE</scope>
    <source>
        <strain evidence="8 10">CCMP2712</strain>
    </source>
</reference>
<dbReference type="EnsemblProtists" id="EKX47024">
    <property type="protein sequence ID" value="EKX47024"/>
    <property type="gene ID" value="GUITHDRAFT_60352"/>
</dbReference>
<dbReference type="KEGG" id="gtt:GUITHDRAFT_60352"/>
<keyword evidence="2" id="KW-1003">Cell membrane</keyword>